<feature type="transmembrane region" description="Helical" evidence="2">
    <location>
        <begin position="20"/>
        <end position="41"/>
    </location>
</feature>
<evidence type="ECO:0000313" key="3">
    <source>
        <dbReference type="EMBL" id="CAE0034175.1"/>
    </source>
</evidence>
<evidence type="ECO:0000256" key="2">
    <source>
        <dbReference type="SAM" id="Phobius"/>
    </source>
</evidence>
<dbReference type="EMBL" id="HBHW01002792">
    <property type="protein sequence ID" value="CAE0034175.1"/>
    <property type="molecule type" value="Transcribed_RNA"/>
</dbReference>
<organism evidence="3">
    <name type="scientific">Rhodosorus marinus</name>
    <dbReference type="NCBI Taxonomy" id="101924"/>
    <lineage>
        <taxon>Eukaryota</taxon>
        <taxon>Rhodophyta</taxon>
        <taxon>Stylonematophyceae</taxon>
        <taxon>Stylonematales</taxon>
        <taxon>Stylonemataceae</taxon>
        <taxon>Rhodosorus</taxon>
    </lineage>
</organism>
<feature type="transmembrane region" description="Helical" evidence="2">
    <location>
        <begin position="107"/>
        <end position="128"/>
    </location>
</feature>
<dbReference type="AlphaFoldDB" id="A0A7S3E6C1"/>
<keyword evidence="2" id="KW-0472">Membrane</keyword>
<proteinExistence type="predicted"/>
<feature type="region of interest" description="Disordered" evidence="1">
    <location>
        <begin position="199"/>
        <end position="227"/>
    </location>
</feature>
<reference evidence="3" key="1">
    <citation type="submission" date="2021-01" db="EMBL/GenBank/DDBJ databases">
        <authorList>
            <person name="Corre E."/>
            <person name="Pelletier E."/>
            <person name="Niang G."/>
            <person name="Scheremetjew M."/>
            <person name="Finn R."/>
            <person name="Kale V."/>
            <person name="Holt S."/>
            <person name="Cochrane G."/>
            <person name="Meng A."/>
            <person name="Brown T."/>
            <person name="Cohen L."/>
        </authorList>
    </citation>
    <scope>NUCLEOTIDE SEQUENCE</scope>
    <source>
        <strain evidence="3">CCMP 769</strain>
    </source>
</reference>
<name>A0A7S3E6C1_9RHOD</name>
<evidence type="ECO:0000256" key="1">
    <source>
        <dbReference type="SAM" id="MobiDB-lite"/>
    </source>
</evidence>
<keyword evidence="2" id="KW-1133">Transmembrane helix</keyword>
<gene>
    <name evidence="3" type="ORF">RMAR00112_LOCUS2119</name>
</gene>
<sequence>MEDKQPLWKQYMGEDGPQRIFRRTMLFGLSGAIALGATAFVTQGNVLVSTLKAGWRLSYSSIFGFSTLEVLEYKKRGNKTINTAVSGFLQGAGMSAFDQNKIRGGRFIVYGIGGAVAWVSARTAYGIFLRYNTTRLARIQAIEQGLPVKSFREMMPRWMPLSKQVDNNLTALRERNRTLNEELELISYALYHYHNQNPHQKSLEESGLSEEDVPPDGRAASPDRENQ</sequence>
<keyword evidence="2" id="KW-0812">Transmembrane</keyword>
<protein>
    <submittedName>
        <fullName evidence="3">Uncharacterized protein</fullName>
    </submittedName>
</protein>
<accession>A0A7S3E6C1</accession>